<comment type="caution">
    <text evidence="1">The sequence shown here is derived from an EMBL/GenBank/DDBJ whole genome shotgun (WGS) entry which is preliminary data.</text>
</comment>
<dbReference type="EMBL" id="JPZO01000068">
    <property type="protein sequence ID" value="KFZ32333.1"/>
    <property type="molecule type" value="Genomic_DNA"/>
</dbReference>
<sequence length="192" mass="22732">MIKRKNRTNHKMFMKNSVKQEGIAHLGWQISVDKSLGIGALVPFGYILGYKEAADELTDKAVKCGLEDLYVFPILFLYRQYLELLLKNMYFKYSEDTIQEKKDFVKRNGHKISPYWRKCKHLLCRNETSSDNIDKIDSLVNKFEQIDEHSFTFRYYLDKEFDMTLPKRLFVNLKKLKEAVDEVDDLLYGTYG</sequence>
<gene>
    <name evidence="1" type="ORF">JS44_10710</name>
</gene>
<protein>
    <submittedName>
        <fullName evidence="1">Uncharacterized protein</fullName>
    </submittedName>
</protein>
<reference evidence="1" key="1">
    <citation type="submission" date="2014-08" db="EMBL/GenBank/DDBJ databases">
        <title>Fullgenome sequencing of Anoxybacillus sp.25 isolate from Garga hot-spring Russia.</title>
        <authorList>
            <person name="Rozanov A.S."/>
            <person name="Kotenko A.V."/>
            <person name="Malup T.K."/>
            <person name="Peltek S.E."/>
        </authorList>
    </citation>
    <scope>NUCLEOTIDE SEQUENCE [LARGE SCALE GENOMIC DNA]</scope>
    <source>
        <strain evidence="1">25</strain>
    </source>
</reference>
<proteinExistence type="predicted"/>
<accession>A0A094LBU4</accession>
<name>A0A094LBU4_9BACL</name>
<organism evidence="1">
    <name type="scientific">Anoxybacillus flavithermus</name>
    <dbReference type="NCBI Taxonomy" id="33934"/>
    <lineage>
        <taxon>Bacteria</taxon>
        <taxon>Bacillati</taxon>
        <taxon>Bacillota</taxon>
        <taxon>Bacilli</taxon>
        <taxon>Bacillales</taxon>
        <taxon>Anoxybacillaceae</taxon>
        <taxon>Anoxybacillus</taxon>
    </lineage>
</organism>
<evidence type="ECO:0000313" key="1">
    <source>
        <dbReference type="EMBL" id="KFZ32333.1"/>
    </source>
</evidence>
<dbReference type="AlphaFoldDB" id="A0A094LBU4"/>